<reference evidence="6" key="2">
    <citation type="journal article" date="2014" name="ISME J.">
        <title>Microbial stratification in low pH oxic and suboxic macroscopic growths along an acid mine drainage.</title>
        <authorList>
            <person name="Mendez-Garcia C."/>
            <person name="Mesa V."/>
            <person name="Sprenger R.R."/>
            <person name="Richter M."/>
            <person name="Diez M.S."/>
            <person name="Solano J."/>
            <person name="Bargiela R."/>
            <person name="Golyshina O.V."/>
            <person name="Manteca A."/>
            <person name="Ramos J.L."/>
            <person name="Gallego J.R."/>
            <person name="Llorente I."/>
            <person name="Martins Dos Santos V.A."/>
            <person name="Jensen O.N."/>
            <person name="Pelaez A.I."/>
            <person name="Sanchez J."/>
            <person name="Ferrer M."/>
        </authorList>
    </citation>
    <scope>NUCLEOTIDE SEQUENCE</scope>
</reference>
<reference evidence="6" key="1">
    <citation type="submission" date="2013-08" db="EMBL/GenBank/DDBJ databases">
        <authorList>
            <person name="Mendez C."/>
            <person name="Richter M."/>
            <person name="Ferrer M."/>
            <person name="Sanchez J."/>
        </authorList>
    </citation>
    <scope>NUCLEOTIDE SEQUENCE</scope>
</reference>
<comment type="subcellular location">
    <subcellularLocation>
        <location evidence="1">Membrane</location>
        <topology evidence="1">Multi-pass membrane protein</topology>
    </subcellularLocation>
</comment>
<feature type="non-terminal residue" evidence="6">
    <location>
        <position position="73"/>
    </location>
</feature>
<feature type="transmembrane region" description="Helical" evidence="5">
    <location>
        <begin position="12"/>
        <end position="29"/>
    </location>
</feature>
<dbReference type="EMBL" id="AUZY01001810">
    <property type="protein sequence ID" value="EQD73855.1"/>
    <property type="molecule type" value="Genomic_DNA"/>
</dbReference>
<evidence type="ECO:0000256" key="4">
    <source>
        <dbReference type="ARBA" id="ARBA00023136"/>
    </source>
</evidence>
<evidence type="ECO:0000313" key="6">
    <source>
        <dbReference type="EMBL" id="EQD73855.1"/>
    </source>
</evidence>
<protein>
    <recommendedName>
        <fullName evidence="7">Binding-protein-dependent transport system inner membrane component</fullName>
    </recommendedName>
</protein>
<dbReference type="AlphaFoldDB" id="T1CVB3"/>
<organism evidence="6">
    <name type="scientific">mine drainage metagenome</name>
    <dbReference type="NCBI Taxonomy" id="410659"/>
    <lineage>
        <taxon>unclassified sequences</taxon>
        <taxon>metagenomes</taxon>
        <taxon>ecological metagenomes</taxon>
    </lineage>
</organism>
<evidence type="ECO:0000256" key="1">
    <source>
        <dbReference type="ARBA" id="ARBA00004141"/>
    </source>
</evidence>
<keyword evidence="2 5" id="KW-0812">Transmembrane</keyword>
<evidence type="ECO:0000256" key="2">
    <source>
        <dbReference type="ARBA" id="ARBA00022692"/>
    </source>
</evidence>
<name>T1CVB3_9ZZZZ</name>
<dbReference type="Gene3D" id="1.10.3720.10">
    <property type="entry name" value="MetI-like"/>
    <property type="match status" value="1"/>
</dbReference>
<dbReference type="InterPro" id="IPR035906">
    <property type="entry name" value="MetI-like_sf"/>
</dbReference>
<dbReference type="PANTHER" id="PTHR42744:SF1">
    <property type="entry name" value="BINDING-PROTEIN-DEPENDENT TRANSPORT SYSTEMS INNER MEMBRANE COMPONENT"/>
    <property type="match status" value="1"/>
</dbReference>
<gene>
    <name evidence="6" type="ORF">B1B_03002</name>
</gene>
<keyword evidence="3 5" id="KW-1133">Transmembrane helix</keyword>
<dbReference type="PANTHER" id="PTHR42744">
    <property type="entry name" value="BINDING-PROTEIN-DEPENDENT TRANSPORT SYSTEMS INNER MEMBRANE COMPONENT"/>
    <property type="match status" value="1"/>
</dbReference>
<accession>T1CVB3</accession>
<keyword evidence="4 5" id="KW-0472">Membrane</keyword>
<feature type="transmembrane region" description="Helical" evidence="5">
    <location>
        <begin position="41"/>
        <end position="64"/>
    </location>
</feature>
<evidence type="ECO:0008006" key="7">
    <source>
        <dbReference type="Google" id="ProtNLM"/>
    </source>
</evidence>
<sequence length="73" mass="8086">MDLLYSFLRMTAAYLASLGFALLYGYYAATHRGGERVMIPILDILQSIPILGFFPIALLFFAALTPNSWPGVN</sequence>
<evidence type="ECO:0000256" key="3">
    <source>
        <dbReference type="ARBA" id="ARBA00022989"/>
    </source>
</evidence>
<comment type="caution">
    <text evidence="6">The sequence shown here is derived from an EMBL/GenBank/DDBJ whole genome shotgun (WGS) entry which is preliminary data.</text>
</comment>
<proteinExistence type="predicted"/>
<dbReference type="GO" id="GO:0016020">
    <property type="term" value="C:membrane"/>
    <property type="evidence" value="ECO:0007669"/>
    <property type="project" value="UniProtKB-SubCell"/>
</dbReference>
<evidence type="ECO:0000256" key="5">
    <source>
        <dbReference type="SAM" id="Phobius"/>
    </source>
</evidence>
<dbReference type="SUPFAM" id="SSF161098">
    <property type="entry name" value="MetI-like"/>
    <property type="match status" value="1"/>
</dbReference>